<keyword evidence="11" id="KW-1185">Reference proteome</keyword>
<evidence type="ECO:0000256" key="7">
    <source>
        <dbReference type="ARBA" id="ARBA00023242"/>
    </source>
</evidence>
<evidence type="ECO:0000256" key="6">
    <source>
        <dbReference type="ARBA" id="ARBA00022801"/>
    </source>
</evidence>
<feature type="domain" description="DDE Tnp4" evidence="9">
    <location>
        <begin position="145"/>
        <end position="259"/>
    </location>
</feature>
<evidence type="ECO:0000256" key="1">
    <source>
        <dbReference type="ARBA" id="ARBA00001968"/>
    </source>
</evidence>
<evidence type="ECO:0000256" key="2">
    <source>
        <dbReference type="ARBA" id="ARBA00004123"/>
    </source>
</evidence>
<accession>A0A437AKS8</accession>
<dbReference type="InterPro" id="IPR027806">
    <property type="entry name" value="HARBI1_dom"/>
</dbReference>
<dbReference type="GO" id="GO:0016787">
    <property type="term" value="F:hydrolase activity"/>
    <property type="evidence" value="ECO:0007669"/>
    <property type="project" value="UniProtKB-KW"/>
</dbReference>
<dbReference type="EMBL" id="RCSS01000402">
    <property type="protein sequence ID" value="RVD91795.1"/>
    <property type="molecule type" value="Genomic_DNA"/>
</dbReference>
<gene>
    <name evidence="10" type="ORF">TUBRATIS_17380</name>
</gene>
<dbReference type="PANTHER" id="PTHR22930">
    <property type="match status" value="1"/>
</dbReference>
<comment type="similarity">
    <text evidence="3">Belongs to the HARBI1 family.</text>
</comment>
<protein>
    <submittedName>
        <fullName evidence="10">Putative nuclease HARBI1</fullName>
    </submittedName>
</protein>
<dbReference type="AlphaFoldDB" id="A0A437AKS8"/>
<dbReference type="Proteomes" id="UP000282876">
    <property type="component" value="Unassembled WGS sequence"/>
</dbReference>
<dbReference type="Pfam" id="PF13359">
    <property type="entry name" value="DDE_Tnp_4"/>
    <property type="match status" value="1"/>
</dbReference>
<feature type="transmembrane region" description="Helical" evidence="8">
    <location>
        <begin position="281"/>
        <end position="305"/>
    </location>
</feature>
<keyword evidence="6" id="KW-0378">Hydrolase</keyword>
<evidence type="ECO:0000256" key="8">
    <source>
        <dbReference type="SAM" id="Phobius"/>
    </source>
</evidence>
<dbReference type="STRING" id="291195.A0A437AKS8"/>
<dbReference type="GO" id="GO:0004518">
    <property type="term" value="F:nuclease activity"/>
    <property type="evidence" value="ECO:0007669"/>
    <property type="project" value="UniProtKB-KW"/>
</dbReference>
<dbReference type="PANTHER" id="PTHR22930:SF85">
    <property type="entry name" value="GH03217P-RELATED"/>
    <property type="match status" value="1"/>
</dbReference>
<reference evidence="10 11" key="1">
    <citation type="submission" date="2018-10" db="EMBL/GenBank/DDBJ databases">
        <title>Draft genome sequence of the microsporidian Tubulinosema ratisbonensis.</title>
        <authorList>
            <person name="Polonais V."/>
            <person name="Peyretaillade E."/>
            <person name="Niehus S."/>
            <person name="Wawrzyniak I."/>
            <person name="Franchet A."/>
            <person name="Gaspin C."/>
            <person name="Reichstadt M."/>
            <person name="Belser C."/>
            <person name="Labadie K."/>
            <person name="Delbac F."/>
            <person name="Ferrandon D."/>
        </authorList>
    </citation>
    <scope>NUCLEOTIDE SEQUENCE [LARGE SCALE GENOMIC DNA]</scope>
    <source>
        <strain evidence="10 11">Franzen</strain>
    </source>
</reference>
<keyword evidence="4" id="KW-0540">Nuclease</keyword>
<keyword evidence="7" id="KW-0539">Nucleus</keyword>
<sequence>MRYLKELLIVMSLDDCEDQGFIYTKNWAFSYKQMTEKQFSETFRISKKIFYDLSSELKCNLHLNYKDLEVELLLFLFYIAHVSSYRKIREIFGIPKSSAYRIIMKMSNAIYNIAKIKIKLPAYNEFTELSQGFFQKVVENTILAIDGTHIQISRPYNNGHLYYSRKGFFSINFLCAVDYKMRFRFITFGFRSSHDSRILINSQLYEYCSIINNNNFHVVADCAFRFFTGITTTNNYEEHLNNELEKQRIVVENAFGLLKINLKDFIPFLIMDIKQDTSKCLFLLVIYIIRLLIIKINLPNIFYLISFKLFVFYHNFFVA</sequence>
<keyword evidence="8" id="KW-0472">Membrane</keyword>
<evidence type="ECO:0000256" key="5">
    <source>
        <dbReference type="ARBA" id="ARBA00022723"/>
    </source>
</evidence>
<comment type="caution">
    <text evidence="10">The sequence shown here is derived from an EMBL/GenBank/DDBJ whole genome shotgun (WGS) entry which is preliminary data.</text>
</comment>
<dbReference type="GO" id="GO:0046872">
    <property type="term" value="F:metal ion binding"/>
    <property type="evidence" value="ECO:0007669"/>
    <property type="project" value="UniProtKB-KW"/>
</dbReference>
<dbReference type="OrthoDB" id="2195512at2759"/>
<evidence type="ECO:0000256" key="3">
    <source>
        <dbReference type="ARBA" id="ARBA00006958"/>
    </source>
</evidence>
<dbReference type="InterPro" id="IPR045249">
    <property type="entry name" value="HARBI1-like"/>
</dbReference>
<name>A0A437AKS8_9MICR</name>
<keyword evidence="5" id="KW-0479">Metal-binding</keyword>
<dbReference type="VEuPathDB" id="MicrosporidiaDB:TUBRATIS_17380"/>
<dbReference type="GO" id="GO:0005634">
    <property type="term" value="C:nucleus"/>
    <property type="evidence" value="ECO:0007669"/>
    <property type="project" value="UniProtKB-SubCell"/>
</dbReference>
<comment type="cofactor">
    <cofactor evidence="1">
        <name>a divalent metal cation</name>
        <dbReference type="ChEBI" id="CHEBI:60240"/>
    </cofactor>
</comment>
<proteinExistence type="inferred from homology"/>
<comment type="subcellular location">
    <subcellularLocation>
        <location evidence="2">Nucleus</location>
    </subcellularLocation>
</comment>
<evidence type="ECO:0000313" key="10">
    <source>
        <dbReference type="EMBL" id="RVD91795.1"/>
    </source>
</evidence>
<evidence type="ECO:0000259" key="9">
    <source>
        <dbReference type="Pfam" id="PF13359"/>
    </source>
</evidence>
<keyword evidence="8" id="KW-1133">Transmembrane helix</keyword>
<keyword evidence="8" id="KW-0812">Transmembrane</keyword>
<evidence type="ECO:0000313" key="11">
    <source>
        <dbReference type="Proteomes" id="UP000282876"/>
    </source>
</evidence>
<organism evidence="10 11">
    <name type="scientific">Tubulinosema ratisbonensis</name>
    <dbReference type="NCBI Taxonomy" id="291195"/>
    <lineage>
        <taxon>Eukaryota</taxon>
        <taxon>Fungi</taxon>
        <taxon>Fungi incertae sedis</taxon>
        <taxon>Microsporidia</taxon>
        <taxon>Tubulinosematoidea</taxon>
        <taxon>Tubulinosematidae</taxon>
        <taxon>Tubulinosema</taxon>
    </lineage>
</organism>
<evidence type="ECO:0000256" key="4">
    <source>
        <dbReference type="ARBA" id="ARBA00022722"/>
    </source>
</evidence>